<accession>N6UBK8</accession>
<dbReference type="HOGENOM" id="CLU_2869879_0_0_1"/>
<sequence length="64" mass="7422">MNRSWISRFAYVVHLLHDHFVMGLDGDIDAVSSYLSNKRKKYGFLSLLSYAKETVLPIRTKKGF</sequence>
<gene>
    <name evidence="1" type="ORF">YQE_05483</name>
</gene>
<proteinExistence type="predicted"/>
<name>N6UBK8_DENPD</name>
<organism evidence="1">
    <name type="scientific">Dendroctonus ponderosae</name>
    <name type="common">Mountain pine beetle</name>
    <dbReference type="NCBI Taxonomy" id="77166"/>
    <lineage>
        <taxon>Eukaryota</taxon>
        <taxon>Metazoa</taxon>
        <taxon>Ecdysozoa</taxon>
        <taxon>Arthropoda</taxon>
        <taxon>Hexapoda</taxon>
        <taxon>Insecta</taxon>
        <taxon>Pterygota</taxon>
        <taxon>Neoptera</taxon>
        <taxon>Endopterygota</taxon>
        <taxon>Coleoptera</taxon>
        <taxon>Polyphaga</taxon>
        <taxon>Cucujiformia</taxon>
        <taxon>Curculionidae</taxon>
        <taxon>Scolytinae</taxon>
        <taxon>Dendroctonus</taxon>
    </lineage>
</organism>
<reference evidence="1" key="1">
    <citation type="journal article" date="2013" name="Genome Biol.">
        <title>Draft genome of the mountain pine beetle, Dendroctonus ponderosae Hopkins, a major forest pest.</title>
        <authorList>
            <person name="Keeling C.I."/>
            <person name="Yuen M.M."/>
            <person name="Liao N.Y."/>
            <person name="Docking T.R."/>
            <person name="Chan S.K."/>
            <person name="Taylor G.A."/>
            <person name="Palmquist D.L."/>
            <person name="Jackman S.D."/>
            <person name="Nguyen A."/>
            <person name="Li M."/>
            <person name="Henderson H."/>
            <person name="Janes J.K."/>
            <person name="Zhao Y."/>
            <person name="Pandoh P."/>
            <person name="Moore R."/>
            <person name="Sperling F.A."/>
            <person name="Huber D.P."/>
            <person name="Birol I."/>
            <person name="Jones S.J."/>
            <person name="Bohlmann J."/>
        </authorList>
    </citation>
    <scope>NUCLEOTIDE SEQUENCE</scope>
</reference>
<protein>
    <submittedName>
        <fullName evidence="1">Uncharacterized protein</fullName>
    </submittedName>
</protein>
<evidence type="ECO:0000313" key="1">
    <source>
        <dbReference type="EMBL" id="ENN78046.1"/>
    </source>
</evidence>
<dbReference type="EMBL" id="KB740925">
    <property type="protein sequence ID" value="ENN78046.1"/>
    <property type="molecule type" value="Genomic_DNA"/>
</dbReference>
<feature type="non-terminal residue" evidence="1">
    <location>
        <position position="1"/>
    </location>
</feature>
<dbReference type="AlphaFoldDB" id="N6UBK8"/>